<comment type="caution">
    <text evidence="2">The sequence shown here is derived from an EMBL/GenBank/DDBJ whole genome shotgun (WGS) entry which is preliminary data.</text>
</comment>
<evidence type="ECO:0000313" key="2">
    <source>
        <dbReference type="EMBL" id="CDH01967.1"/>
    </source>
</evidence>
<feature type="region of interest" description="Disordered" evidence="1">
    <location>
        <begin position="1"/>
        <end position="31"/>
    </location>
</feature>
<feature type="compositionally biased region" description="Gly residues" evidence="1">
    <location>
        <begin position="21"/>
        <end position="31"/>
    </location>
</feature>
<dbReference type="Proteomes" id="UP000028487">
    <property type="component" value="Unassembled WGS sequence"/>
</dbReference>
<organism evidence="2 3">
    <name type="scientific">Xenorhabdus bovienii str. feltiae Moldova</name>
    <dbReference type="NCBI Taxonomy" id="1398200"/>
    <lineage>
        <taxon>Bacteria</taxon>
        <taxon>Pseudomonadati</taxon>
        <taxon>Pseudomonadota</taxon>
        <taxon>Gammaproteobacteria</taxon>
        <taxon>Enterobacterales</taxon>
        <taxon>Morganellaceae</taxon>
        <taxon>Xenorhabdus</taxon>
    </lineage>
</organism>
<sequence>MKNDVIAGGVSQMKHKHSGVETGGGTTGGPQ</sequence>
<dbReference type="EMBL" id="CBSV010000159">
    <property type="protein sequence ID" value="CDH01967.1"/>
    <property type="molecule type" value="Genomic_DNA"/>
</dbReference>
<gene>
    <name evidence="2" type="ORF">XBFM1_2410002</name>
</gene>
<proteinExistence type="predicted"/>
<dbReference type="HOGENOM" id="CLU_3399160_0_0_6"/>
<accession>A0A077NIE0</accession>
<reference evidence="2" key="1">
    <citation type="submission" date="2013-07" db="EMBL/GenBank/DDBJ databases">
        <title>Sub-species coevolution in mutualistic symbiosis.</title>
        <authorList>
            <person name="Murfin K."/>
            <person name="Klassen J."/>
            <person name="Lee M."/>
            <person name="Forst S."/>
            <person name="Stock P."/>
            <person name="Goodrich-Blair H."/>
        </authorList>
    </citation>
    <scope>NUCLEOTIDE SEQUENCE [LARGE SCALE GENOMIC DNA]</scope>
    <source>
        <strain evidence="2">Feltiae Moldova</strain>
    </source>
</reference>
<name>A0A077NIE0_XENBV</name>
<evidence type="ECO:0000313" key="3">
    <source>
        <dbReference type="Proteomes" id="UP000028487"/>
    </source>
</evidence>
<protein>
    <submittedName>
        <fullName evidence="2">Uncharacterized protein</fullName>
    </submittedName>
</protein>
<dbReference type="InterPro" id="IPR044033">
    <property type="entry name" value="GpV-like_apex"/>
</dbReference>
<dbReference type="AlphaFoldDB" id="A0A077NIE0"/>
<evidence type="ECO:0000256" key="1">
    <source>
        <dbReference type="SAM" id="MobiDB-lite"/>
    </source>
</evidence>
<dbReference type="Pfam" id="PF18946">
    <property type="entry name" value="Apex"/>
    <property type="match status" value="1"/>
</dbReference>